<dbReference type="Pfam" id="PF06197">
    <property type="entry name" value="DUF998"/>
    <property type="match status" value="1"/>
</dbReference>
<comment type="caution">
    <text evidence="2">The sequence shown here is derived from an EMBL/GenBank/DDBJ whole genome shotgun (WGS) entry which is preliminary data.</text>
</comment>
<sequence>MWIAPWWVRLASLSAPVLLVCGWSIGELMMDPGYDPVSQTISILASDGAGGYWVMTTAEFALGVCYLATAVGLRAAALAGRLALGAGGLTALALIVVPAPPSGGSLRHGLVAAVGFSLLAVWPVLAARGGRPPWGFRLPVTATVSVAMWVCAAWFWYELKDGGAAGVAERVLTFAQSLWPLLAVASCPRRPALSAQPAHGVTRAP</sequence>
<reference evidence="2" key="1">
    <citation type="submission" date="2021-03" db="EMBL/GenBank/DDBJ databases">
        <title>Whole genome sequence of Streptomyces bomunensis MMS17-BM035.</title>
        <authorList>
            <person name="Lee J.H."/>
        </authorList>
    </citation>
    <scope>NUCLEOTIDE SEQUENCE</scope>
    <source>
        <strain evidence="2">MMS17-BM035</strain>
    </source>
</reference>
<keyword evidence="1" id="KW-0472">Membrane</keyword>
<dbReference type="InterPro" id="IPR009339">
    <property type="entry name" value="DUF998"/>
</dbReference>
<dbReference type="AlphaFoldDB" id="A0A940MBW8"/>
<evidence type="ECO:0000313" key="3">
    <source>
        <dbReference type="Proteomes" id="UP000670475"/>
    </source>
</evidence>
<keyword evidence="3" id="KW-1185">Reference proteome</keyword>
<evidence type="ECO:0000256" key="1">
    <source>
        <dbReference type="SAM" id="Phobius"/>
    </source>
</evidence>
<name>A0A940MBW8_9ACTN</name>
<feature type="transmembrane region" description="Helical" evidence="1">
    <location>
        <begin position="78"/>
        <end position="97"/>
    </location>
</feature>
<evidence type="ECO:0000313" key="2">
    <source>
        <dbReference type="EMBL" id="MBP0455898.1"/>
    </source>
</evidence>
<keyword evidence="1" id="KW-1133">Transmembrane helix</keyword>
<feature type="transmembrane region" description="Helical" evidence="1">
    <location>
        <begin position="138"/>
        <end position="157"/>
    </location>
</feature>
<dbReference type="EMBL" id="JAGIQL010000001">
    <property type="protein sequence ID" value="MBP0455898.1"/>
    <property type="molecule type" value="Genomic_DNA"/>
</dbReference>
<keyword evidence="1" id="KW-0812">Transmembrane</keyword>
<feature type="transmembrane region" description="Helical" evidence="1">
    <location>
        <begin position="50"/>
        <end position="71"/>
    </location>
</feature>
<proteinExistence type="predicted"/>
<dbReference type="RefSeq" id="WP_209337686.1">
    <property type="nucleotide sequence ID" value="NZ_JAGIQL010000001.1"/>
</dbReference>
<gene>
    <name evidence="2" type="ORF">JFN87_00060</name>
</gene>
<dbReference type="Proteomes" id="UP000670475">
    <property type="component" value="Unassembled WGS sequence"/>
</dbReference>
<feature type="transmembrane region" description="Helical" evidence="1">
    <location>
        <begin position="109"/>
        <end position="126"/>
    </location>
</feature>
<organism evidence="2 3">
    <name type="scientific">Streptomyces montanisoli</name>
    <dbReference type="NCBI Taxonomy" id="2798581"/>
    <lineage>
        <taxon>Bacteria</taxon>
        <taxon>Bacillati</taxon>
        <taxon>Actinomycetota</taxon>
        <taxon>Actinomycetes</taxon>
        <taxon>Kitasatosporales</taxon>
        <taxon>Streptomycetaceae</taxon>
        <taxon>Streptomyces</taxon>
    </lineage>
</organism>
<protein>
    <submittedName>
        <fullName evidence="2">DUF998 domain-containing protein</fullName>
    </submittedName>
</protein>
<accession>A0A940MBW8</accession>